<organism evidence="3 5">
    <name type="scientific">Purpureocillium lilacinum</name>
    <name type="common">Paecilomyces lilacinus</name>
    <dbReference type="NCBI Taxonomy" id="33203"/>
    <lineage>
        <taxon>Eukaryota</taxon>
        <taxon>Fungi</taxon>
        <taxon>Dikarya</taxon>
        <taxon>Ascomycota</taxon>
        <taxon>Pezizomycotina</taxon>
        <taxon>Sordariomycetes</taxon>
        <taxon>Hypocreomycetidae</taxon>
        <taxon>Hypocreales</taxon>
        <taxon>Ophiocordycipitaceae</taxon>
        <taxon>Purpureocillium</taxon>
    </lineage>
</organism>
<keyword evidence="7" id="KW-1185">Reference proteome</keyword>
<dbReference type="Proteomes" id="UP001287286">
    <property type="component" value="Unassembled WGS sequence"/>
</dbReference>
<dbReference type="Proteomes" id="UP000245956">
    <property type="component" value="Unassembled WGS sequence"/>
</dbReference>
<dbReference type="KEGG" id="plj:28893432"/>
<evidence type="ECO:0000313" key="5">
    <source>
        <dbReference type="Proteomes" id="UP000078340"/>
    </source>
</evidence>
<dbReference type="EMBL" id="LSBI01000027">
    <property type="protein sequence ID" value="OAQ63952.1"/>
    <property type="molecule type" value="Genomic_DNA"/>
</dbReference>
<gene>
    <name evidence="4" type="ORF">PCL_04565</name>
    <name evidence="2" type="ORF">Purlil1_2162</name>
    <name evidence="3" type="ORF">VFPFJ_11316</name>
</gene>
<reference evidence="2 7" key="5">
    <citation type="journal article" date="2024" name="Microbiol. Resour. Announc.">
        <title>Genome annotations for the ascomycete fungi Trichoderma harzianum, Trichoderma aggressivum, and Purpureocillium lilacinum.</title>
        <authorList>
            <person name="Beijen E.P.W."/>
            <person name="Ohm R.A."/>
        </authorList>
    </citation>
    <scope>NUCLEOTIDE SEQUENCE [LARGE SCALE GENOMIC DNA]</scope>
    <source>
        <strain evidence="2 7">CBS 150709</strain>
    </source>
</reference>
<reference evidence="2" key="4">
    <citation type="submission" date="2023-11" db="EMBL/GenBank/DDBJ databases">
        <authorList>
            <person name="Beijen E."/>
            <person name="Ohm R.A."/>
        </authorList>
    </citation>
    <scope>NUCLEOTIDE SEQUENCE</scope>
    <source>
        <strain evidence="2">CBS 150709</strain>
    </source>
</reference>
<keyword evidence="1" id="KW-0732">Signal</keyword>
<evidence type="ECO:0000313" key="2">
    <source>
        <dbReference type="EMBL" id="KAK4093828.1"/>
    </source>
</evidence>
<dbReference type="AlphaFoldDB" id="A0A179FEL5"/>
<feature type="signal peptide" evidence="1">
    <location>
        <begin position="1"/>
        <end position="18"/>
    </location>
</feature>
<evidence type="ECO:0000313" key="3">
    <source>
        <dbReference type="EMBL" id="OAQ63952.1"/>
    </source>
</evidence>
<dbReference type="GeneID" id="28893432"/>
<proteinExistence type="predicted"/>
<protein>
    <submittedName>
        <fullName evidence="3">Uncharacterized protein</fullName>
    </submittedName>
</protein>
<comment type="caution">
    <text evidence="3">The sequence shown here is derived from an EMBL/GenBank/DDBJ whole genome shotgun (WGS) entry which is preliminary data.</text>
</comment>
<dbReference type="EMBL" id="LCWV01000021">
    <property type="protein sequence ID" value="PWI67059.1"/>
    <property type="molecule type" value="Genomic_DNA"/>
</dbReference>
<sequence>MKYFTATLLAALVAGAAAAPAIVPGLPEGDSSLTKTLTDLPEVLSGLTGGLGKRDVPVVDEIVDVVQEETEGTPVKGRDVPLLGGHSGLLQGLGETLDSVEKIVPVLGGRSSDAE</sequence>
<accession>A0A179FEL5</accession>
<reference evidence="4" key="1">
    <citation type="submission" date="2015-05" db="EMBL/GenBank/DDBJ databases">
        <authorList>
            <person name="Wang D.B."/>
            <person name="Wang M."/>
        </authorList>
    </citation>
    <scope>NUCLEOTIDE SEQUENCE</scope>
    <source>
        <strain evidence="4">36-1</strain>
    </source>
</reference>
<evidence type="ECO:0000313" key="4">
    <source>
        <dbReference type="EMBL" id="PWI67059.1"/>
    </source>
</evidence>
<feature type="chain" id="PRO_5044550840" evidence="1">
    <location>
        <begin position="19"/>
        <end position="115"/>
    </location>
</feature>
<evidence type="ECO:0000256" key="1">
    <source>
        <dbReference type="SAM" id="SignalP"/>
    </source>
</evidence>
<evidence type="ECO:0000313" key="6">
    <source>
        <dbReference type="Proteomes" id="UP000245956"/>
    </source>
</evidence>
<evidence type="ECO:0000313" key="7">
    <source>
        <dbReference type="Proteomes" id="UP001287286"/>
    </source>
</evidence>
<reference evidence="3 5" key="3">
    <citation type="submission" date="2016-02" db="EMBL/GenBank/DDBJ databases">
        <title>Biosynthesis of antibiotic leucinostatins and their inhibition on Phytophthora in bio-control Purpureocillium lilacinum.</title>
        <authorList>
            <person name="Wang G."/>
            <person name="Liu Z."/>
            <person name="Lin R."/>
            <person name="Li E."/>
            <person name="Mao Z."/>
            <person name="Ling J."/>
            <person name="Yin W."/>
            <person name="Xie B."/>
        </authorList>
    </citation>
    <scope>NUCLEOTIDE SEQUENCE [LARGE SCALE GENOMIC DNA]</scope>
    <source>
        <strain evidence="3">PLFJ-1</strain>
    </source>
</reference>
<reference evidence="4 6" key="2">
    <citation type="journal article" date="2016" name="Front. Microbiol.">
        <title>Genome and transcriptome sequences reveal the specific parasitism of the nematophagous Purpureocillium lilacinum 36-1.</title>
        <authorList>
            <person name="Xie J."/>
            <person name="Li S."/>
            <person name="Mo C."/>
            <person name="Xiao X."/>
            <person name="Peng D."/>
            <person name="Wang G."/>
            <person name="Xiao Y."/>
        </authorList>
    </citation>
    <scope>NUCLEOTIDE SEQUENCE [LARGE SCALE GENOMIC DNA]</scope>
    <source>
        <strain evidence="4 6">36-1</strain>
    </source>
</reference>
<dbReference type="Proteomes" id="UP000078340">
    <property type="component" value="Unassembled WGS sequence"/>
</dbReference>
<dbReference type="EMBL" id="JAWRVI010000005">
    <property type="protein sequence ID" value="KAK4093828.1"/>
    <property type="molecule type" value="Genomic_DNA"/>
</dbReference>
<name>A0A179FEL5_PURLI</name>